<dbReference type="InterPro" id="IPR010662">
    <property type="entry name" value="RBBP9/YdeN"/>
</dbReference>
<proteinExistence type="predicted"/>
<dbReference type="Gene3D" id="3.40.50.1820">
    <property type="entry name" value="alpha/beta hydrolase"/>
    <property type="match status" value="1"/>
</dbReference>
<evidence type="ECO:0000313" key="1">
    <source>
        <dbReference type="EMBL" id="APC01674.1"/>
    </source>
</evidence>
<evidence type="ECO:0000313" key="2">
    <source>
        <dbReference type="Proteomes" id="UP000182060"/>
    </source>
</evidence>
<gene>
    <name evidence="1" type="ORF">AOC25_08595</name>
</gene>
<reference evidence="1" key="1">
    <citation type="journal article" date="2017" name="Appl. Environ. Microbiol.">
        <title>Microdiversification of a pelagic Polynucleobacter species is mainly driven by acquisition of genomic islands from a partially interspecific gene pool.</title>
        <authorList>
            <person name="Hoetzinger M."/>
            <person name="Hahn M.W."/>
            <person name="Jezberova J."/>
            <person name="Schmidt J."/>
            <person name="Koll U."/>
        </authorList>
    </citation>
    <scope>NUCLEOTIDE SEQUENCE</scope>
    <source>
        <strain evidence="1">MWH-RechtKol4</strain>
    </source>
</reference>
<dbReference type="InterPro" id="IPR029058">
    <property type="entry name" value="AB_hydrolase_fold"/>
</dbReference>
<dbReference type="RefSeq" id="WP_071539572.1">
    <property type="nucleotide sequence ID" value="NZ_CP015016.1"/>
</dbReference>
<dbReference type="AlphaFoldDB" id="A0AAC9IS22"/>
<dbReference type="Pfam" id="PF06821">
    <property type="entry name" value="Ser_hydrolase"/>
    <property type="match status" value="1"/>
</dbReference>
<organism evidence="1 2">
    <name type="scientific">Polynucleobacter asymbioticus</name>
    <dbReference type="NCBI Taxonomy" id="576611"/>
    <lineage>
        <taxon>Bacteria</taxon>
        <taxon>Pseudomonadati</taxon>
        <taxon>Pseudomonadota</taxon>
        <taxon>Betaproteobacteria</taxon>
        <taxon>Burkholderiales</taxon>
        <taxon>Burkholderiaceae</taxon>
        <taxon>Polynucleobacter</taxon>
    </lineage>
</organism>
<dbReference type="EMBL" id="CP015017">
    <property type="protein sequence ID" value="APC01674.1"/>
    <property type="molecule type" value="Genomic_DNA"/>
</dbReference>
<dbReference type="GO" id="GO:0016787">
    <property type="term" value="F:hydrolase activity"/>
    <property type="evidence" value="ECO:0007669"/>
    <property type="project" value="InterPro"/>
</dbReference>
<accession>A0AAC9IS22</accession>
<protein>
    <recommendedName>
        <fullName evidence="3">Alpha/beta hydrolase</fullName>
    </recommendedName>
</protein>
<name>A0AAC9IS22_9BURK</name>
<evidence type="ECO:0008006" key="3">
    <source>
        <dbReference type="Google" id="ProtNLM"/>
    </source>
</evidence>
<dbReference type="SUPFAM" id="SSF53474">
    <property type="entry name" value="alpha/beta-Hydrolases"/>
    <property type="match status" value="1"/>
</dbReference>
<dbReference type="Proteomes" id="UP000182060">
    <property type="component" value="Chromosome"/>
</dbReference>
<sequence length="220" mass="24383">MTNTSTLIIPGYRGSEETHWQTWMEAQIPGAKRIHQNWEQPVLSNWATNIGCTLTDLVSPAWLIAHSFGCLASILATIENPKKVAGLMLVAPADPERFDHSGVKRWHGYGASESIRAQIPAHTLPVPTLLIASDNDPWMQSSKARLWGECWGSRTFTLKDAGHINTASGFGPWPDGLKLLNHFKSHAHTYQNRVQVSVFNGNSSLIQFNDNQSTFSCFTA</sequence>